<gene>
    <name evidence="2" type="ordered locus">Acid345_2729</name>
</gene>
<name>Q1IN20_KORVE</name>
<evidence type="ECO:0000313" key="3">
    <source>
        <dbReference type="Proteomes" id="UP000002432"/>
    </source>
</evidence>
<evidence type="ECO:0000313" key="2">
    <source>
        <dbReference type="EMBL" id="ABF41730.1"/>
    </source>
</evidence>
<feature type="transmembrane region" description="Helical" evidence="1">
    <location>
        <begin position="339"/>
        <end position="362"/>
    </location>
</feature>
<sequence>MLPWALITVLLLSHGLCLAPLFTAVRADRVPRPLDVVGISVIIYFDLGVGLEVCGLRIHSSFFHSIFDASDSQVIIAGLLIAAAPWLMRLGSLSRLPVPGARLLRLRDGARRRWLYIVVVAVSAICAFVPGSLLVVQPRLRESRELLGRLLGPYIIVLSLPMYLLAFLVRVEELRTRWGRVFLGVVATSAVLATVFAGQRTLVLLPMLMLLFFGGKFSWKRTVGVAIGGATLAAFLLQPFKSSSSENTMSAAELFEETVGNDFYRGPELVRAVGMASAFGPRSVDYAGAGYVYAALFFVPRSVVPFKGNATAQAFTAEVTQSDPRSLDWGFGISAISEAVLNFGLVIAPIVLVAYGAVIGWLERRCERWQSLQIPLLLASLWIFGYHLPALLLNFGAMAAVGIGCEKFFTEQSGGGFAECLVEGRAQ</sequence>
<feature type="transmembrane region" description="Helical" evidence="1">
    <location>
        <begin position="74"/>
        <end position="94"/>
    </location>
</feature>
<feature type="transmembrane region" description="Helical" evidence="1">
    <location>
        <begin position="148"/>
        <end position="169"/>
    </location>
</feature>
<dbReference type="EnsemblBacteria" id="ABF41730">
    <property type="protein sequence ID" value="ABF41730"/>
    <property type="gene ID" value="Acid345_2729"/>
</dbReference>
<keyword evidence="1" id="KW-0472">Membrane</keyword>
<dbReference type="STRING" id="204669.Acid345_2729"/>
<protein>
    <recommendedName>
        <fullName evidence="4">O-antigen polymerase</fullName>
    </recommendedName>
</protein>
<feature type="transmembrane region" description="Helical" evidence="1">
    <location>
        <begin position="114"/>
        <end position="136"/>
    </location>
</feature>
<evidence type="ECO:0008006" key="4">
    <source>
        <dbReference type="Google" id="ProtNLM"/>
    </source>
</evidence>
<evidence type="ECO:0000256" key="1">
    <source>
        <dbReference type="SAM" id="Phobius"/>
    </source>
</evidence>
<accession>Q1IN20</accession>
<keyword evidence="1" id="KW-0812">Transmembrane</keyword>
<dbReference type="EMBL" id="CP000360">
    <property type="protein sequence ID" value="ABF41730.1"/>
    <property type="molecule type" value="Genomic_DNA"/>
</dbReference>
<reference evidence="2 3" key="1">
    <citation type="journal article" date="2009" name="Appl. Environ. Microbiol.">
        <title>Three genomes from the phylum Acidobacteria provide insight into the lifestyles of these microorganisms in soils.</title>
        <authorList>
            <person name="Ward N.L."/>
            <person name="Challacombe J.F."/>
            <person name="Janssen P.H."/>
            <person name="Henrissat B."/>
            <person name="Coutinho P.M."/>
            <person name="Wu M."/>
            <person name="Xie G."/>
            <person name="Haft D.H."/>
            <person name="Sait M."/>
            <person name="Badger J."/>
            <person name="Barabote R.D."/>
            <person name="Bradley B."/>
            <person name="Brettin T.S."/>
            <person name="Brinkac L.M."/>
            <person name="Bruce D."/>
            <person name="Creasy T."/>
            <person name="Daugherty S.C."/>
            <person name="Davidsen T.M."/>
            <person name="DeBoy R.T."/>
            <person name="Detter J.C."/>
            <person name="Dodson R.J."/>
            <person name="Durkin A.S."/>
            <person name="Ganapathy A."/>
            <person name="Gwinn-Giglio M."/>
            <person name="Han C.S."/>
            <person name="Khouri H."/>
            <person name="Kiss H."/>
            <person name="Kothari S.P."/>
            <person name="Madupu R."/>
            <person name="Nelson K.E."/>
            <person name="Nelson W.C."/>
            <person name="Paulsen I."/>
            <person name="Penn K."/>
            <person name="Ren Q."/>
            <person name="Rosovitz M.J."/>
            <person name="Selengut J.D."/>
            <person name="Shrivastava S."/>
            <person name="Sullivan S.A."/>
            <person name="Tapia R."/>
            <person name="Thompson L.S."/>
            <person name="Watkins K.L."/>
            <person name="Yang Q."/>
            <person name="Yu C."/>
            <person name="Zafar N."/>
            <person name="Zhou L."/>
            <person name="Kuske C.R."/>
        </authorList>
    </citation>
    <scope>NUCLEOTIDE SEQUENCE [LARGE SCALE GENOMIC DNA]</scope>
    <source>
        <strain evidence="2 3">Ellin345</strain>
    </source>
</reference>
<feature type="transmembrane region" description="Helical" evidence="1">
    <location>
        <begin position="223"/>
        <end position="240"/>
    </location>
</feature>
<dbReference type="KEGG" id="aba:Acid345_2729"/>
<feature type="transmembrane region" description="Helical" evidence="1">
    <location>
        <begin position="374"/>
        <end position="403"/>
    </location>
</feature>
<keyword evidence="1" id="KW-1133">Transmembrane helix</keyword>
<dbReference type="AlphaFoldDB" id="Q1IN20"/>
<proteinExistence type="predicted"/>
<organism evidence="2 3">
    <name type="scientific">Koribacter versatilis (strain Ellin345)</name>
    <dbReference type="NCBI Taxonomy" id="204669"/>
    <lineage>
        <taxon>Bacteria</taxon>
        <taxon>Pseudomonadati</taxon>
        <taxon>Acidobacteriota</taxon>
        <taxon>Terriglobia</taxon>
        <taxon>Terriglobales</taxon>
        <taxon>Candidatus Korobacteraceae</taxon>
        <taxon>Candidatus Korobacter</taxon>
    </lineage>
</organism>
<keyword evidence="3" id="KW-1185">Reference proteome</keyword>
<dbReference type="eggNOG" id="ENOG5033VI1">
    <property type="taxonomic scope" value="Bacteria"/>
</dbReference>
<dbReference type="HOGENOM" id="CLU_632661_0_0_0"/>
<feature type="transmembrane region" description="Helical" evidence="1">
    <location>
        <begin position="181"/>
        <end position="211"/>
    </location>
</feature>
<feature type="transmembrane region" description="Helical" evidence="1">
    <location>
        <begin position="37"/>
        <end position="54"/>
    </location>
</feature>
<dbReference type="Proteomes" id="UP000002432">
    <property type="component" value="Chromosome"/>
</dbReference>